<gene>
    <name evidence="1" type="ORF">E2562_014894</name>
</gene>
<keyword evidence="2" id="KW-1185">Reference proteome</keyword>
<dbReference type="AlphaFoldDB" id="A0A6G1EJ68"/>
<proteinExistence type="predicted"/>
<protein>
    <submittedName>
        <fullName evidence="1">Uncharacterized protein</fullName>
    </submittedName>
</protein>
<dbReference type="Proteomes" id="UP000479710">
    <property type="component" value="Unassembled WGS sequence"/>
</dbReference>
<sequence>MPDAPTADAATRLPSALAGATRLLLWRYAIAPSTVQRLGLAAAEPVDMGMVTAMVPVHIQRRSLQTSPPPAEGEEGH</sequence>
<evidence type="ECO:0000313" key="2">
    <source>
        <dbReference type="Proteomes" id="UP000479710"/>
    </source>
</evidence>
<comment type="caution">
    <text evidence="1">The sequence shown here is derived from an EMBL/GenBank/DDBJ whole genome shotgun (WGS) entry which is preliminary data.</text>
</comment>
<accession>A0A6G1EJ68</accession>
<organism evidence="1 2">
    <name type="scientific">Oryza meyeriana var. granulata</name>
    <dbReference type="NCBI Taxonomy" id="110450"/>
    <lineage>
        <taxon>Eukaryota</taxon>
        <taxon>Viridiplantae</taxon>
        <taxon>Streptophyta</taxon>
        <taxon>Embryophyta</taxon>
        <taxon>Tracheophyta</taxon>
        <taxon>Spermatophyta</taxon>
        <taxon>Magnoliopsida</taxon>
        <taxon>Liliopsida</taxon>
        <taxon>Poales</taxon>
        <taxon>Poaceae</taxon>
        <taxon>BOP clade</taxon>
        <taxon>Oryzoideae</taxon>
        <taxon>Oryzeae</taxon>
        <taxon>Oryzinae</taxon>
        <taxon>Oryza</taxon>
        <taxon>Oryza meyeriana</taxon>
    </lineage>
</organism>
<evidence type="ECO:0000313" key="1">
    <source>
        <dbReference type="EMBL" id="KAF0924787.1"/>
    </source>
</evidence>
<dbReference type="EMBL" id="SPHZ02000003">
    <property type="protein sequence ID" value="KAF0924787.1"/>
    <property type="molecule type" value="Genomic_DNA"/>
</dbReference>
<name>A0A6G1EJ68_9ORYZ</name>
<reference evidence="1 2" key="1">
    <citation type="submission" date="2019-11" db="EMBL/GenBank/DDBJ databases">
        <title>Whole genome sequence of Oryza granulata.</title>
        <authorList>
            <person name="Li W."/>
        </authorList>
    </citation>
    <scope>NUCLEOTIDE SEQUENCE [LARGE SCALE GENOMIC DNA]</scope>
    <source>
        <strain evidence="2">cv. Menghai</strain>
        <tissue evidence="1">Leaf</tissue>
    </source>
</reference>